<feature type="transmembrane region" description="Helical" evidence="13">
    <location>
        <begin position="29"/>
        <end position="49"/>
    </location>
</feature>
<dbReference type="PROSITE" id="PS01000">
    <property type="entry name" value="SDH_CYT_1"/>
    <property type="match status" value="1"/>
</dbReference>
<evidence type="ECO:0000256" key="13">
    <source>
        <dbReference type="SAM" id="Phobius"/>
    </source>
</evidence>
<dbReference type="Proteomes" id="UP001143307">
    <property type="component" value="Unassembled WGS sequence"/>
</dbReference>
<keyword evidence="7 13" id="KW-0812">Transmembrane</keyword>
<evidence type="ECO:0000256" key="2">
    <source>
        <dbReference type="ARBA" id="ARBA00004050"/>
    </source>
</evidence>
<comment type="caution">
    <text evidence="14">The sequence shown here is derived from an EMBL/GenBank/DDBJ whole genome shotgun (WGS) entry which is preliminary data.</text>
</comment>
<gene>
    <name evidence="14" type="primary">sdhC</name>
    <name evidence="14" type="ORF">EYC87_06915</name>
</gene>
<dbReference type="InterPro" id="IPR000701">
    <property type="entry name" value="SuccDH_FuR_B_TM-su"/>
</dbReference>
<name>A0ABT3STK9_9GAMM</name>
<reference evidence="14" key="1">
    <citation type="submission" date="2019-02" db="EMBL/GenBank/DDBJ databases">
        <authorList>
            <person name="Li S.-H."/>
        </authorList>
    </citation>
    <scope>NUCLEOTIDE SEQUENCE</scope>
    <source>
        <strain evidence="14">IMCC8485</strain>
    </source>
</reference>
<feature type="transmembrane region" description="Helical" evidence="13">
    <location>
        <begin position="69"/>
        <end position="87"/>
    </location>
</feature>
<evidence type="ECO:0000256" key="3">
    <source>
        <dbReference type="ARBA" id="ARBA00004141"/>
    </source>
</evidence>
<dbReference type="EMBL" id="SHNP01000002">
    <property type="protein sequence ID" value="MCX2973315.1"/>
    <property type="molecule type" value="Genomic_DNA"/>
</dbReference>
<evidence type="ECO:0000256" key="4">
    <source>
        <dbReference type="ARBA" id="ARBA00007244"/>
    </source>
</evidence>
<dbReference type="InterPro" id="IPR018495">
    <property type="entry name" value="Succ_DH_cyt_bsu_CS"/>
</dbReference>
<keyword evidence="10" id="KW-0408">Iron</keyword>
<keyword evidence="15" id="KW-1185">Reference proteome</keyword>
<dbReference type="CDD" id="cd03499">
    <property type="entry name" value="SQR_TypeC_SdhC"/>
    <property type="match status" value="1"/>
</dbReference>
<accession>A0ABT3STK9</accession>
<keyword evidence="9 13" id="KW-1133">Transmembrane helix</keyword>
<proteinExistence type="inferred from homology"/>
<evidence type="ECO:0000256" key="8">
    <source>
        <dbReference type="ARBA" id="ARBA00022723"/>
    </source>
</evidence>
<dbReference type="NCBIfam" id="TIGR02970">
    <property type="entry name" value="succ_dehyd_cytB"/>
    <property type="match status" value="1"/>
</dbReference>
<organism evidence="14 15">
    <name type="scientific">Candidatus Seongchinamella marina</name>
    <dbReference type="NCBI Taxonomy" id="2518990"/>
    <lineage>
        <taxon>Bacteria</taxon>
        <taxon>Pseudomonadati</taxon>
        <taxon>Pseudomonadota</taxon>
        <taxon>Gammaproteobacteria</taxon>
        <taxon>Cellvibrionales</taxon>
        <taxon>Halieaceae</taxon>
        <taxon>Seongchinamella</taxon>
    </lineage>
</organism>
<sequence length="129" mass="13936">MMVSKVKDNRPVNLDIGTMRLPITAWASITHRATGVILFVGMGILLWLLDTSLAGPEGFAFVQESLGGFVAKFVIWGLVTALIYHSLAGVKHLIMDFGVGETMEGGILGARIVIALSVVLSLLTVIWIW</sequence>
<comment type="subcellular location">
    <subcellularLocation>
        <location evidence="3">Membrane</location>
        <topology evidence="3">Multi-pass membrane protein</topology>
    </subcellularLocation>
</comment>
<comment type="subunit">
    <text evidence="12">Part of an enzyme complex containing four subunits: a flavoprotein, an iron-sulfur protein, plus two membrane-anchoring proteins, SdhC and SdhD. The complex can form homotrimers.</text>
</comment>
<protein>
    <recommendedName>
        <fullName evidence="5">Succinate dehydrogenase cytochrome b556 subunit</fullName>
    </recommendedName>
</protein>
<evidence type="ECO:0000256" key="10">
    <source>
        <dbReference type="ARBA" id="ARBA00023004"/>
    </source>
</evidence>
<comment type="function">
    <text evidence="2">Membrane-anchoring subunit of succinate dehydrogenase (SDH).</text>
</comment>
<evidence type="ECO:0000256" key="5">
    <source>
        <dbReference type="ARBA" id="ARBA00020076"/>
    </source>
</evidence>
<dbReference type="Pfam" id="PF01127">
    <property type="entry name" value="Sdh_cyt"/>
    <property type="match status" value="1"/>
</dbReference>
<evidence type="ECO:0000313" key="14">
    <source>
        <dbReference type="EMBL" id="MCX2973315.1"/>
    </source>
</evidence>
<dbReference type="InterPro" id="IPR034804">
    <property type="entry name" value="SQR/QFR_C/D"/>
</dbReference>
<keyword evidence="6" id="KW-0349">Heme</keyword>
<evidence type="ECO:0000256" key="7">
    <source>
        <dbReference type="ARBA" id="ARBA00022692"/>
    </source>
</evidence>
<evidence type="ECO:0000256" key="12">
    <source>
        <dbReference type="ARBA" id="ARBA00025912"/>
    </source>
</evidence>
<dbReference type="PANTHER" id="PTHR10978">
    <property type="entry name" value="SUCCINATE DEHYDROGENASE CYTOCHROME B560 SUBUNIT"/>
    <property type="match status" value="1"/>
</dbReference>
<feature type="transmembrane region" description="Helical" evidence="13">
    <location>
        <begin position="108"/>
        <end position="128"/>
    </location>
</feature>
<keyword evidence="8" id="KW-0479">Metal-binding</keyword>
<keyword evidence="11 13" id="KW-0472">Membrane</keyword>
<dbReference type="InterPro" id="IPR014314">
    <property type="entry name" value="Succ_DH_cytb556"/>
</dbReference>
<dbReference type="Gene3D" id="1.20.1300.10">
    <property type="entry name" value="Fumarate reductase/succinate dehydrogenase, transmembrane subunit"/>
    <property type="match status" value="1"/>
</dbReference>
<evidence type="ECO:0000313" key="15">
    <source>
        <dbReference type="Proteomes" id="UP001143307"/>
    </source>
</evidence>
<evidence type="ECO:0000256" key="6">
    <source>
        <dbReference type="ARBA" id="ARBA00022617"/>
    </source>
</evidence>
<evidence type="ECO:0000256" key="9">
    <source>
        <dbReference type="ARBA" id="ARBA00022989"/>
    </source>
</evidence>
<evidence type="ECO:0000256" key="1">
    <source>
        <dbReference type="ARBA" id="ARBA00001971"/>
    </source>
</evidence>
<dbReference type="PIRSF" id="PIRSF000178">
    <property type="entry name" value="SDH_cyt_b560"/>
    <property type="match status" value="1"/>
</dbReference>
<evidence type="ECO:0000256" key="11">
    <source>
        <dbReference type="ARBA" id="ARBA00023136"/>
    </source>
</evidence>
<dbReference type="SUPFAM" id="SSF81343">
    <property type="entry name" value="Fumarate reductase respiratory complex transmembrane subunits"/>
    <property type="match status" value="1"/>
</dbReference>
<comment type="cofactor">
    <cofactor evidence="1">
        <name>heme</name>
        <dbReference type="ChEBI" id="CHEBI:30413"/>
    </cofactor>
</comment>
<comment type="similarity">
    <text evidence="4">Belongs to the cytochrome b560 family.</text>
</comment>
<dbReference type="PANTHER" id="PTHR10978:SF5">
    <property type="entry name" value="SUCCINATE DEHYDROGENASE CYTOCHROME B560 SUBUNIT, MITOCHONDRIAL"/>
    <property type="match status" value="1"/>
</dbReference>